<dbReference type="Gene3D" id="3.50.50.60">
    <property type="entry name" value="FAD/NAD(P)-binding domain"/>
    <property type="match status" value="2"/>
</dbReference>
<evidence type="ECO:0000313" key="3">
    <source>
        <dbReference type="Proteomes" id="UP000886748"/>
    </source>
</evidence>
<dbReference type="SUPFAM" id="SSF46548">
    <property type="entry name" value="alpha-helical ferredoxin"/>
    <property type="match status" value="1"/>
</dbReference>
<name>A0A9D1SR99_9CLOT</name>
<reference evidence="2" key="1">
    <citation type="submission" date="2020-10" db="EMBL/GenBank/DDBJ databases">
        <authorList>
            <person name="Gilroy R."/>
        </authorList>
    </citation>
    <scope>NUCLEOTIDE SEQUENCE</scope>
    <source>
        <strain evidence="2">CHK154-7741</strain>
    </source>
</reference>
<dbReference type="AlphaFoldDB" id="A0A9D1SR99"/>
<dbReference type="InterPro" id="IPR036188">
    <property type="entry name" value="FAD/NAD-bd_sf"/>
</dbReference>
<keyword evidence="2" id="KW-0560">Oxidoreductase</keyword>
<dbReference type="InterPro" id="IPR028261">
    <property type="entry name" value="DPD_II"/>
</dbReference>
<feature type="domain" description="4Fe-4S ferredoxin-type" evidence="1">
    <location>
        <begin position="31"/>
        <end position="61"/>
    </location>
</feature>
<proteinExistence type="predicted"/>
<dbReference type="EC" id="1.4.1.13" evidence="2"/>
<dbReference type="GO" id="GO:0004355">
    <property type="term" value="F:glutamate synthase (NADPH) activity"/>
    <property type="evidence" value="ECO:0007669"/>
    <property type="project" value="UniProtKB-EC"/>
</dbReference>
<dbReference type="EMBL" id="DVOD01000036">
    <property type="protein sequence ID" value="HIU92515.1"/>
    <property type="molecule type" value="Genomic_DNA"/>
</dbReference>
<accession>A0A9D1SR99</accession>
<dbReference type="Proteomes" id="UP000886748">
    <property type="component" value="Unassembled WGS sequence"/>
</dbReference>
<dbReference type="GO" id="GO:0051536">
    <property type="term" value="F:iron-sulfur cluster binding"/>
    <property type="evidence" value="ECO:0007669"/>
    <property type="project" value="InterPro"/>
</dbReference>
<evidence type="ECO:0000313" key="2">
    <source>
        <dbReference type="EMBL" id="HIU92515.1"/>
    </source>
</evidence>
<dbReference type="InterPro" id="IPR023753">
    <property type="entry name" value="FAD/NAD-binding_dom"/>
</dbReference>
<protein>
    <submittedName>
        <fullName evidence="2">NADPH-dependent glutamate synthase</fullName>
        <ecNumber evidence="2">1.4.1.13</ecNumber>
    </submittedName>
</protein>
<comment type="caution">
    <text evidence="2">The sequence shown here is derived from an EMBL/GenBank/DDBJ whole genome shotgun (WGS) entry which is preliminary data.</text>
</comment>
<dbReference type="InterPro" id="IPR009051">
    <property type="entry name" value="Helical_ferredxn"/>
</dbReference>
<dbReference type="PRINTS" id="PR00469">
    <property type="entry name" value="PNDRDTASEII"/>
</dbReference>
<gene>
    <name evidence="2" type="primary">gltA</name>
    <name evidence="2" type="ORF">IAD26_05205</name>
</gene>
<dbReference type="Pfam" id="PF14691">
    <property type="entry name" value="Fer4_20"/>
    <property type="match status" value="1"/>
</dbReference>
<reference evidence="2" key="2">
    <citation type="journal article" date="2021" name="PeerJ">
        <title>Extensive microbial diversity within the chicken gut microbiome revealed by metagenomics and culture.</title>
        <authorList>
            <person name="Gilroy R."/>
            <person name="Ravi A."/>
            <person name="Getino M."/>
            <person name="Pursley I."/>
            <person name="Horton D.L."/>
            <person name="Alikhan N.F."/>
            <person name="Baker D."/>
            <person name="Gharbi K."/>
            <person name="Hall N."/>
            <person name="Watson M."/>
            <person name="Adriaenssens E.M."/>
            <person name="Foster-Nyarko E."/>
            <person name="Jarju S."/>
            <person name="Secka A."/>
            <person name="Antonio M."/>
            <person name="Oren A."/>
            <person name="Chaudhuri R.R."/>
            <person name="La Ragione R."/>
            <person name="Hildebrand F."/>
            <person name="Pallen M.J."/>
        </authorList>
    </citation>
    <scope>NUCLEOTIDE SEQUENCE</scope>
    <source>
        <strain evidence="2">CHK154-7741</strain>
    </source>
</reference>
<dbReference type="PROSITE" id="PS51379">
    <property type="entry name" value="4FE4S_FER_2"/>
    <property type="match status" value="1"/>
</dbReference>
<dbReference type="SUPFAM" id="SSF51971">
    <property type="entry name" value="Nucleotide-binding domain"/>
    <property type="match status" value="2"/>
</dbReference>
<dbReference type="NCBIfam" id="TIGR01316">
    <property type="entry name" value="gltA"/>
    <property type="match status" value="1"/>
</dbReference>
<dbReference type="Pfam" id="PF07992">
    <property type="entry name" value="Pyr_redox_2"/>
    <property type="match status" value="1"/>
</dbReference>
<organism evidence="2 3">
    <name type="scientific">Candidatus Limenecus avicola</name>
    <dbReference type="NCBI Taxonomy" id="2840847"/>
    <lineage>
        <taxon>Bacteria</taxon>
        <taxon>Bacillati</taxon>
        <taxon>Bacillota</taxon>
        <taxon>Clostridia</taxon>
        <taxon>Eubacteriales</taxon>
        <taxon>Clostridiaceae</taxon>
        <taxon>Clostridiaceae incertae sedis</taxon>
        <taxon>Candidatus Limenecus</taxon>
    </lineage>
</organism>
<dbReference type="InterPro" id="IPR006004">
    <property type="entry name" value="SudA-like"/>
</dbReference>
<evidence type="ECO:0000259" key="1">
    <source>
        <dbReference type="PROSITE" id="PS51379"/>
    </source>
</evidence>
<dbReference type="Gene3D" id="1.10.1060.10">
    <property type="entry name" value="Alpha-helical ferredoxin"/>
    <property type="match status" value="1"/>
</dbReference>
<sequence length="461" mass="49765">MEKVDRQHPVEQDPKIRRTNFDAVENNFTDEQAALEASRCLHCKNAKCVKGCPVNIQIPEFIAAIKEGNIEKAGDIIRQTSMLPSVCGRVCPQERQCEGNCILGIKGKPVAIGALERYVGDKTNAKIGEINDCNKKVAIVGSGCAGITAAADLRKAGYDVTVFEALHELGGVLRYGIPPFRLPRTVLDREIEGLKNIGVKFEKNVIVGKSITINQLKEDGFDAIFLCSGAGLPKMMNIPGENLNGVYSANEFLTRVNLMHANEESTPTPLKVGEKVAIIGGGNVAMDAARTAVRVGYKEVYIAYRRTEAELPARLEEIRHAKEEGVIFKFLHAPSEIIGQDGYVKAMKFDLMELGEPDASGRRRPVPTGESVTIQLDAVIVALGTGPNPIIQTSAQKEGLELETNNRGYIIVNEETGETSIPGVYAGGDVAPTGESNAINAMGAGKRAAKAMDEYLKSVCQ</sequence>
<dbReference type="PANTHER" id="PTHR42783">
    <property type="entry name" value="GLUTAMATE SYNTHASE [NADPH] SMALL CHAIN"/>
    <property type="match status" value="1"/>
</dbReference>
<dbReference type="PRINTS" id="PR00368">
    <property type="entry name" value="FADPNR"/>
</dbReference>
<dbReference type="PANTHER" id="PTHR42783:SF3">
    <property type="entry name" value="GLUTAMATE SYNTHASE [NADPH] SMALL CHAIN-RELATED"/>
    <property type="match status" value="1"/>
</dbReference>
<dbReference type="InterPro" id="IPR017896">
    <property type="entry name" value="4Fe4S_Fe-S-bd"/>
</dbReference>